<feature type="domain" description="FAD/NAD(P)-binding" evidence="7">
    <location>
        <begin position="1"/>
        <end position="143"/>
    </location>
</feature>
<keyword evidence="4" id="KW-0274">FAD</keyword>
<evidence type="ECO:0000259" key="6">
    <source>
        <dbReference type="Pfam" id="PF02852"/>
    </source>
</evidence>
<protein>
    <submittedName>
        <fullName evidence="8">Pyridine nucleotide-disulphide oxidoreductase, dimerisation domain</fullName>
    </submittedName>
</protein>
<dbReference type="PANTHER" id="PTHR22912:SF217">
    <property type="entry name" value="DIHYDROLIPOYL DEHYDROGENASE"/>
    <property type="match status" value="1"/>
</dbReference>
<dbReference type="InterPro" id="IPR023753">
    <property type="entry name" value="FAD/NAD-binding_dom"/>
</dbReference>
<organism evidence="8 9">
    <name type="scientific">Desulfotruncus arcticus DSM 17038</name>
    <dbReference type="NCBI Taxonomy" id="1121424"/>
    <lineage>
        <taxon>Bacteria</taxon>
        <taxon>Bacillati</taxon>
        <taxon>Bacillota</taxon>
        <taxon>Clostridia</taxon>
        <taxon>Eubacteriales</taxon>
        <taxon>Desulfallaceae</taxon>
        <taxon>Desulfotruncus</taxon>
    </lineage>
</organism>
<dbReference type="EMBL" id="FOOX01000019">
    <property type="protein sequence ID" value="SFH18528.1"/>
    <property type="molecule type" value="Genomic_DNA"/>
</dbReference>
<accession>A0A1I2XYE9</accession>
<comment type="cofactor">
    <cofactor evidence="1">
        <name>FAD</name>
        <dbReference type="ChEBI" id="CHEBI:57692"/>
    </cofactor>
</comment>
<reference evidence="9" key="1">
    <citation type="submission" date="2016-10" db="EMBL/GenBank/DDBJ databases">
        <authorList>
            <person name="Varghese N."/>
            <person name="Submissions S."/>
        </authorList>
    </citation>
    <scope>NUCLEOTIDE SEQUENCE [LARGE SCALE GENOMIC DNA]</scope>
    <source>
        <strain evidence="9">DSM 17038</strain>
    </source>
</reference>
<dbReference type="GO" id="GO:0006103">
    <property type="term" value="P:2-oxoglutarate metabolic process"/>
    <property type="evidence" value="ECO:0007669"/>
    <property type="project" value="TreeGrafter"/>
</dbReference>
<keyword evidence="5" id="KW-0520">NAD</keyword>
<dbReference type="Proteomes" id="UP000199337">
    <property type="component" value="Unassembled WGS sequence"/>
</dbReference>
<comment type="similarity">
    <text evidence="2">Belongs to the class-I pyridine nucleotide-disulfide oxidoreductase family.</text>
</comment>
<evidence type="ECO:0000256" key="4">
    <source>
        <dbReference type="ARBA" id="ARBA00022827"/>
    </source>
</evidence>
<gene>
    <name evidence="8" type="ORF">SAMN05660649_04195</name>
</gene>
<evidence type="ECO:0000256" key="2">
    <source>
        <dbReference type="ARBA" id="ARBA00007532"/>
    </source>
</evidence>
<dbReference type="AlphaFoldDB" id="A0A1I2XYE9"/>
<evidence type="ECO:0000256" key="3">
    <source>
        <dbReference type="ARBA" id="ARBA00022630"/>
    </source>
</evidence>
<proteinExistence type="inferred from homology"/>
<dbReference type="Gene3D" id="3.50.50.60">
    <property type="entry name" value="FAD/NAD(P)-binding domain"/>
    <property type="match status" value="2"/>
</dbReference>
<dbReference type="PANTHER" id="PTHR22912">
    <property type="entry name" value="DISULFIDE OXIDOREDUCTASE"/>
    <property type="match status" value="1"/>
</dbReference>
<dbReference type="InterPro" id="IPR050151">
    <property type="entry name" value="Class-I_Pyr_Nuc-Dis_Oxidored"/>
</dbReference>
<dbReference type="InterPro" id="IPR036188">
    <property type="entry name" value="FAD/NAD-bd_sf"/>
</dbReference>
<dbReference type="GO" id="GO:0004148">
    <property type="term" value="F:dihydrolipoyl dehydrogenase (NADH) activity"/>
    <property type="evidence" value="ECO:0007669"/>
    <property type="project" value="TreeGrafter"/>
</dbReference>
<sequence>MEFAFIFANFGVEVTVVESLNECLSGFDQDVCEEITQIASDIGIRMYFGAKVEEIIKSEDGMCVVSFNQQGRVKYILAEKVLMATGRKPFFEGLGVEKLGIELNNSGRGIKVNERMQTNIPNIYAIGDVTGKLMLAHVASHQAMVAVKNIMEDPCQMEYNAVPSAIFTYPEIAAVGTLEKDAVKQGLEIEVGKFPFAANGKALTLG</sequence>
<dbReference type="GO" id="GO:0050660">
    <property type="term" value="F:flavin adenine dinucleotide binding"/>
    <property type="evidence" value="ECO:0007669"/>
    <property type="project" value="TreeGrafter"/>
</dbReference>
<dbReference type="SUPFAM" id="SSF51905">
    <property type="entry name" value="FAD/NAD(P)-binding domain"/>
    <property type="match status" value="1"/>
</dbReference>
<dbReference type="InterPro" id="IPR004099">
    <property type="entry name" value="Pyr_nucl-diS_OxRdtase_dimer"/>
</dbReference>
<keyword evidence="3" id="KW-0285">Flavoprotein</keyword>
<dbReference type="PRINTS" id="PR00411">
    <property type="entry name" value="PNDRDTASEI"/>
</dbReference>
<dbReference type="PRINTS" id="PR00368">
    <property type="entry name" value="FADPNR"/>
</dbReference>
<evidence type="ECO:0000313" key="8">
    <source>
        <dbReference type="EMBL" id="SFH18528.1"/>
    </source>
</evidence>
<dbReference type="Gene3D" id="3.30.390.30">
    <property type="match status" value="1"/>
</dbReference>
<evidence type="ECO:0000256" key="5">
    <source>
        <dbReference type="ARBA" id="ARBA00023027"/>
    </source>
</evidence>
<evidence type="ECO:0000313" key="9">
    <source>
        <dbReference type="Proteomes" id="UP000199337"/>
    </source>
</evidence>
<evidence type="ECO:0000259" key="7">
    <source>
        <dbReference type="Pfam" id="PF07992"/>
    </source>
</evidence>
<keyword evidence="9" id="KW-1185">Reference proteome</keyword>
<dbReference type="STRING" id="341036.SAMN05660649_04195"/>
<dbReference type="InterPro" id="IPR016156">
    <property type="entry name" value="FAD/NAD-linked_Rdtase_dimer_sf"/>
</dbReference>
<dbReference type="Pfam" id="PF02852">
    <property type="entry name" value="Pyr_redox_dim"/>
    <property type="match status" value="1"/>
</dbReference>
<evidence type="ECO:0000256" key="1">
    <source>
        <dbReference type="ARBA" id="ARBA00001974"/>
    </source>
</evidence>
<dbReference type="Pfam" id="PF07992">
    <property type="entry name" value="Pyr_redox_2"/>
    <property type="match status" value="1"/>
</dbReference>
<feature type="domain" description="Pyridine nucleotide-disulphide oxidoreductase dimerisation" evidence="6">
    <location>
        <begin position="162"/>
        <end position="204"/>
    </location>
</feature>
<dbReference type="SUPFAM" id="SSF55424">
    <property type="entry name" value="FAD/NAD-linked reductases, dimerisation (C-terminal) domain"/>
    <property type="match status" value="1"/>
</dbReference>
<name>A0A1I2XYE9_9FIRM</name>